<dbReference type="Proteomes" id="UP001290101">
    <property type="component" value="Unassembled WGS sequence"/>
</dbReference>
<reference evidence="1 2" key="1">
    <citation type="submission" date="2023-12" db="EMBL/GenBank/DDBJ databases">
        <title>Micromonospora sp. nov., isolated from Atacama Desert.</title>
        <authorList>
            <person name="Carro L."/>
            <person name="Golinska P."/>
            <person name="Klenk H.-P."/>
            <person name="Goodfellow M."/>
        </authorList>
    </citation>
    <scope>NUCLEOTIDE SEQUENCE [LARGE SCALE GENOMIC DNA]</scope>
    <source>
        <strain evidence="1 2">4G53</strain>
    </source>
</reference>
<evidence type="ECO:0000313" key="2">
    <source>
        <dbReference type="Proteomes" id="UP001290101"/>
    </source>
</evidence>
<accession>A0ABU5JPQ1</accession>
<proteinExistence type="predicted"/>
<dbReference type="RefSeq" id="WP_322444049.1">
    <property type="nucleotide sequence ID" value="NZ_JAXOTQ010000088.1"/>
</dbReference>
<comment type="caution">
    <text evidence="1">The sequence shown here is derived from an EMBL/GenBank/DDBJ whole genome shotgun (WGS) entry which is preliminary data.</text>
</comment>
<evidence type="ECO:0008006" key="3">
    <source>
        <dbReference type="Google" id="ProtNLM"/>
    </source>
</evidence>
<name>A0ABU5JPQ1_9ACTN</name>
<sequence length="156" mass="16092">MLLAGCTAVTGTAGSPFDGDLGNTKSCPHRTAYCPAEGAGVSWPGRPSLSPSGKFRLDVSKAAPDTAGGDWQYQVVEIATGAVVLPPPRPAMIGGIGVLAAWDQNTPDTVWVTEPKLTRWRVDPEGAGRWLSEHPSSGEELPAVVAASLASLLDGS</sequence>
<organism evidence="1 2">
    <name type="scientific">Micromonospora sicca</name>
    <dbReference type="NCBI Taxonomy" id="2202420"/>
    <lineage>
        <taxon>Bacteria</taxon>
        <taxon>Bacillati</taxon>
        <taxon>Actinomycetota</taxon>
        <taxon>Actinomycetes</taxon>
        <taxon>Micromonosporales</taxon>
        <taxon>Micromonosporaceae</taxon>
        <taxon>Micromonospora</taxon>
    </lineage>
</organism>
<keyword evidence="2" id="KW-1185">Reference proteome</keyword>
<protein>
    <recommendedName>
        <fullName evidence="3">DUF317 domain-containing protein</fullName>
    </recommendedName>
</protein>
<dbReference type="EMBL" id="JAXOTQ010000088">
    <property type="protein sequence ID" value="MDZ5494593.1"/>
    <property type="molecule type" value="Genomic_DNA"/>
</dbReference>
<evidence type="ECO:0000313" key="1">
    <source>
        <dbReference type="EMBL" id="MDZ5494593.1"/>
    </source>
</evidence>
<gene>
    <name evidence="1" type="ORF">U2F25_35030</name>
</gene>